<evidence type="ECO:0000313" key="2">
    <source>
        <dbReference type="EMBL" id="GAA5088516.1"/>
    </source>
</evidence>
<proteinExistence type="predicted"/>
<feature type="signal peptide" evidence="1">
    <location>
        <begin position="1"/>
        <end position="18"/>
    </location>
</feature>
<reference evidence="3" key="1">
    <citation type="journal article" date="2019" name="Int. J. Syst. Evol. Microbiol.">
        <title>The Global Catalogue of Microorganisms (GCM) 10K type strain sequencing project: providing services to taxonomists for standard genome sequencing and annotation.</title>
        <authorList>
            <consortium name="The Broad Institute Genomics Platform"/>
            <consortium name="The Broad Institute Genome Sequencing Center for Infectious Disease"/>
            <person name="Wu L."/>
            <person name="Ma J."/>
        </authorList>
    </citation>
    <scope>NUCLEOTIDE SEQUENCE [LARGE SCALE GENOMIC DNA]</scope>
    <source>
        <strain evidence="3">JCM 18019</strain>
    </source>
</reference>
<feature type="chain" id="PRO_5045867028" description="Cell wall anchor protein" evidence="1">
    <location>
        <begin position="19"/>
        <end position="269"/>
    </location>
</feature>
<dbReference type="Proteomes" id="UP001500353">
    <property type="component" value="Unassembled WGS sequence"/>
</dbReference>
<organism evidence="2 3">
    <name type="scientific">Chryseobacterium ginsengisoli</name>
    <dbReference type="NCBI Taxonomy" id="363853"/>
    <lineage>
        <taxon>Bacteria</taxon>
        <taxon>Pseudomonadati</taxon>
        <taxon>Bacteroidota</taxon>
        <taxon>Flavobacteriia</taxon>
        <taxon>Flavobacteriales</taxon>
        <taxon>Weeksellaceae</taxon>
        <taxon>Chryseobacterium group</taxon>
        <taxon>Chryseobacterium</taxon>
    </lineage>
</organism>
<sequence length="269" mass="29811">MKKTIILVALAINGISIAQTWNLNGNSGTNPTTDYLGTSDNQDLVLKTSSKERVRINSTGQIGIGAAPNSNLAINLRGSTEFVSESTGDGFHFFSDAQNIVKDGDIMWLSHNHYQGNEVGILTLSSPSSPTDWSTPKFSVRASGKVLIGVNWNNMALASCSDCNDYKLFVRGGIRTEKVKVDVAAANGWADYVFEKEYKLMPLTELEKFIKENKHLPEVPSTDQAIKEGIELKEMNILLLKKVEELTLYVIQQQKEIQELKNTVKKDEK</sequence>
<accession>A0ABP9M284</accession>
<name>A0ABP9M284_9FLAO</name>
<evidence type="ECO:0000256" key="1">
    <source>
        <dbReference type="SAM" id="SignalP"/>
    </source>
</evidence>
<protein>
    <recommendedName>
        <fullName evidence="4">Cell wall anchor protein</fullName>
    </recommendedName>
</protein>
<gene>
    <name evidence="2" type="ORF">GCM10023210_12240</name>
</gene>
<dbReference type="RefSeq" id="WP_345201090.1">
    <property type="nucleotide sequence ID" value="NZ_BAABHX010000002.1"/>
</dbReference>
<evidence type="ECO:0000313" key="3">
    <source>
        <dbReference type="Proteomes" id="UP001500353"/>
    </source>
</evidence>
<dbReference type="EMBL" id="BAABHX010000002">
    <property type="protein sequence ID" value="GAA5088516.1"/>
    <property type="molecule type" value="Genomic_DNA"/>
</dbReference>
<keyword evidence="1" id="KW-0732">Signal</keyword>
<evidence type="ECO:0008006" key="4">
    <source>
        <dbReference type="Google" id="ProtNLM"/>
    </source>
</evidence>
<keyword evidence="3" id="KW-1185">Reference proteome</keyword>
<comment type="caution">
    <text evidence="2">The sequence shown here is derived from an EMBL/GenBank/DDBJ whole genome shotgun (WGS) entry which is preliminary data.</text>
</comment>